<accession>A0A4D4KR70</accession>
<sequence length="49" mass="5482">MRLEDIRSIIQGSSSADWHHIACWGAASGPSFHNKWERWSTLGGGELDK</sequence>
<keyword evidence="2" id="KW-1185">Reference proteome</keyword>
<name>A0A4D4KR70_9ACTN</name>
<evidence type="ECO:0000313" key="1">
    <source>
        <dbReference type="EMBL" id="GDY48948.1"/>
    </source>
</evidence>
<protein>
    <submittedName>
        <fullName evidence="1">Uncharacterized protein</fullName>
    </submittedName>
</protein>
<gene>
    <name evidence="1" type="ORF">SANT12839_098300</name>
</gene>
<dbReference type="Proteomes" id="UP000299290">
    <property type="component" value="Unassembled WGS sequence"/>
</dbReference>
<dbReference type="EMBL" id="BJHV01000001">
    <property type="protein sequence ID" value="GDY48948.1"/>
    <property type="molecule type" value="Genomic_DNA"/>
</dbReference>
<comment type="caution">
    <text evidence="1">The sequence shown here is derived from an EMBL/GenBank/DDBJ whole genome shotgun (WGS) entry which is preliminary data.</text>
</comment>
<proteinExistence type="predicted"/>
<dbReference type="AlphaFoldDB" id="A0A4D4KR70"/>
<dbReference type="RefSeq" id="WP_162003965.1">
    <property type="nucleotide sequence ID" value="NZ_BJHV01000001.1"/>
</dbReference>
<organism evidence="1 2">
    <name type="scientific">Streptomyces antimycoticus</name>
    <dbReference type="NCBI Taxonomy" id="68175"/>
    <lineage>
        <taxon>Bacteria</taxon>
        <taxon>Bacillati</taxon>
        <taxon>Actinomycetota</taxon>
        <taxon>Actinomycetes</taxon>
        <taxon>Kitasatosporales</taxon>
        <taxon>Streptomycetaceae</taxon>
        <taxon>Streptomyces</taxon>
        <taxon>Streptomyces violaceusniger group</taxon>
    </lineage>
</organism>
<evidence type="ECO:0000313" key="2">
    <source>
        <dbReference type="Proteomes" id="UP000299290"/>
    </source>
</evidence>
<reference evidence="1 2" key="1">
    <citation type="journal article" date="2020" name="Int. J. Syst. Evol. Microbiol.">
        <title>Reclassification of Streptomyces castelarensis and Streptomyces sporoclivatus as later heterotypic synonyms of Streptomyces antimycoticus.</title>
        <authorList>
            <person name="Komaki H."/>
            <person name="Tamura T."/>
        </authorList>
    </citation>
    <scope>NUCLEOTIDE SEQUENCE [LARGE SCALE GENOMIC DNA]</scope>
    <source>
        <strain evidence="1 2">NBRC 12839</strain>
    </source>
</reference>